<dbReference type="RefSeq" id="WP_265507945.1">
    <property type="nucleotide sequence ID" value="NZ_JAOTBE010000049.1"/>
</dbReference>
<evidence type="ECO:0000313" key="2">
    <source>
        <dbReference type="EMBL" id="MFC0200813.1"/>
    </source>
</evidence>
<organism evidence="2 3">
    <name type="scientific">Paracoccus rhizosphaerae</name>
    <dbReference type="NCBI Taxonomy" id="1133347"/>
    <lineage>
        <taxon>Bacteria</taxon>
        <taxon>Pseudomonadati</taxon>
        <taxon>Pseudomonadota</taxon>
        <taxon>Alphaproteobacteria</taxon>
        <taxon>Rhodobacterales</taxon>
        <taxon>Paracoccaceae</taxon>
        <taxon>Paracoccus</taxon>
    </lineage>
</organism>
<name>A0ABV6CPA5_9RHOB</name>
<dbReference type="Pfam" id="PF04577">
    <property type="entry name" value="Glyco_transf_61"/>
    <property type="match status" value="1"/>
</dbReference>
<dbReference type="InterPro" id="IPR049625">
    <property type="entry name" value="Glyco_transf_61_cat"/>
</dbReference>
<keyword evidence="3" id="KW-1185">Reference proteome</keyword>
<feature type="domain" description="Glycosyltransferase 61 catalytic" evidence="1">
    <location>
        <begin position="134"/>
        <end position="294"/>
    </location>
</feature>
<dbReference type="GO" id="GO:0016757">
    <property type="term" value="F:glycosyltransferase activity"/>
    <property type="evidence" value="ECO:0007669"/>
    <property type="project" value="UniProtKB-KW"/>
</dbReference>
<keyword evidence="2" id="KW-0328">Glycosyltransferase</keyword>
<evidence type="ECO:0000259" key="1">
    <source>
        <dbReference type="Pfam" id="PF04577"/>
    </source>
</evidence>
<proteinExistence type="predicted"/>
<dbReference type="Proteomes" id="UP001589795">
    <property type="component" value="Unassembled WGS sequence"/>
</dbReference>
<gene>
    <name evidence="2" type="ORF">ACFFIZ_10955</name>
</gene>
<protein>
    <submittedName>
        <fullName evidence="2">Glycosyltransferase family 61 protein</fullName>
        <ecNumber evidence="2">2.4.-.-</ecNumber>
    </submittedName>
</protein>
<evidence type="ECO:0000313" key="3">
    <source>
        <dbReference type="Proteomes" id="UP001589795"/>
    </source>
</evidence>
<dbReference type="EMBL" id="JBHLWQ010000103">
    <property type="protein sequence ID" value="MFC0200813.1"/>
    <property type="molecule type" value="Genomic_DNA"/>
</dbReference>
<reference evidence="2 3" key="1">
    <citation type="submission" date="2024-09" db="EMBL/GenBank/DDBJ databases">
        <authorList>
            <person name="Sun Q."/>
            <person name="Mori K."/>
        </authorList>
    </citation>
    <scope>NUCLEOTIDE SEQUENCE [LARGE SCALE GENOMIC DNA]</scope>
    <source>
        <strain evidence="2 3">CCM 7904</strain>
    </source>
</reference>
<comment type="caution">
    <text evidence="2">The sequence shown here is derived from an EMBL/GenBank/DDBJ whole genome shotgun (WGS) entry which is preliminary data.</text>
</comment>
<keyword evidence="2" id="KW-0808">Transferase</keyword>
<accession>A0ABV6CPA5</accession>
<sequence>MFSLRPMNAYLRRLSGRGAPDLFAAAQETWEVAPGSGRYVPPALFLPGQIERIRTTEFAPLDIVAKAFRGDYDTFEDATVGARLRNVDLVDGVLYADGAQRHLRAKSSRPLAYRVPTEIMSGAMYESWVGNRWFGNWLSDDIMAYLLAETAGTVVTSRTRRTGHVPRYEELLGMDPLRRDRVHFDELILFEDLPHNAGKSRRCAEVRRRLLAGRRCQPTAGVFLLRGDSGDARVMTNERQIADELARTYGFHVLDPATATVDEIVELCGHAQVVAGVEGSHLVHGLVVMPPRATLLVFQPPDRTVAALKTITDRQEQRYAFIVGEGTSDAFSVDWIEVRRTLDLIAKAGEPRLQEVAAVGS</sequence>
<dbReference type="EC" id="2.4.-.-" evidence="2"/>